<comment type="caution">
    <text evidence="2">The sequence shown here is derived from an EMBL/GenBank/DDBJ whole genome shotgun (WGS) entry which is preliminary data.</text>
</comment>
<feature type="domain" description="FIST" evidence="1">
    <location>
        <begin position="47"/>
        <end position="258"/>
    </location>
</feature>
<dbReference type="InterPro" id="IPR013702">
    <property type="entry name" value="FIST_domain_N"/>
</dbReference>
<evidence type="ECO:0000313" key="2">
    <source>
        <dbReference type="EMBL" id="CAE6480101.1"/>
    </source>
</evidence>
<reference evidence="2" key="1">
    <citation type="submission" date="2021-01" db="EMBL/GenBank/DDBJ databases">
        <authorList>
            <person name="Kaushik A."/>
        </authorList>
    </citation>
    <scope>NUCLEOTIDE SEQUENCE</scope>
    <source>
        <strain evidence="2">AG2-2IIIB</strain>
    </source>
</reference>
<dbReference type="EMBL" id="CAJMWT010003850">
    <property type="protein sequence ID" value="CAE6480101.1"/>
    <property type="molecule type" value="Genomic_DNA"/>
</dbReference>
<name>A0A8H3H3D5_9AGAM</name>
<sequence length="422" mass="45336">MSYLGFLTMVLPTFRTYIAPKTQSLLRHLGHSSAIPVNTVNLFALSAHADDLQDAVAHLTAIPNSIGALTASPFKGVQLSIASYPTTSCLPFRSTIPGTPQAQVGRIRTYRPPSREEKASEIRLDHMLAEGNVDWNDALSESGPLELPSDLQRIRDKSRVSSFFYLSDGKPEGLLDSLHRHFPVASQLGLIGTSTPFINGRPFTLFKGTNIFSDGAVGIALLDQPSQKTTMNFDGIHALSEPMEVTQAQTNLVEALDNSNPVEGLVAAMRISGTIDKDQDVYLGDVYLGVIDSASSDSKTHGSVTRTYKYSRLFRITAGGPSRGSLLLDATEGPQAGTKVQFATASSPQKDSDTWAISDQVSPTLSLSVLAESHTQATSTGSDVRVANNLFAGASENGLALKKSQERPWICSIPGTTVEWVQ</sequence>
<dbReference type="Pfam" id="PF08495">
    <property type="entry name" value="FIST"/>
    <property type="match status" value="1"/>
</dbReference>
<protein>
    <recommendedName>
        <fullName evidence="1">FIST domain-containing protein</fullName>
    </recommendedName>
</protein>
<accession>A0A8H3H3D5</accession>
<evidence type="ECO:0000259" key="1">
    <source>
        <dbReference type="Pfam" id="PF08495"/>
    </source>
</evidence>
<dbReference type="AlphaFoldDB" id="A0A8H3H3D5"/>
<dbReference type="Proteomes" id="UP000663843">
    <property type="component" value="Unassembled WGS sequence"/>
</dbReference>
<gene>
    <name evidence="2" type="ORF">RDB_LOCUS117012</name>
</gene>
<proteinExistence type="predicted"/>
<evidence type="ECO:0000313" key="3">
    <source>
        <dbReference type="Proteomes" id="UP000663843"/>
    </source>
</evidence>
<organism evidence="2 3">
    <name type="scientific">Rhizoctonia solani</name>
    <dbReference type="NCBI Taxonomy" id="456999"/>
    <lineage>
        <taxon>Eukaryota</taxon>
        <taxon>Fungi</taxon>
        <taxon>Dikarya</taxon>
        <taxon>Basidiomycota</taxon>
        <taxon>Agaricomycotina</taxon>
        <taxon>Agaricomycetes</taxon>
        <taxon>Cantharellales</taxon>
        <taxon>Ceratobasidiaceae</taxon>
        <taxon>Rhizoctonia</taxon>
    </lineage>
</organism>